<evidence type="ECO:0000313" key="5">
    <source>
        <dbReference type="EMBL" id="MES0833105.1"/>
    </source>
</evidence>
<dbReference type="Pfam" id="PF08007">
    <property type="entry name" value="JmjC_2"/>
    <property type="match status" value="1"/>
</dbReference>
<gene>
    <name evidence="5" type="ORF">ABUK86_04925</name>
</gene>
<organism evidence="5 6">
    <name type="scientific">Nocardiopsis tropica</name>
    <dbReference type="NCBI Taxonomy" id="109330"/>
    <lineage>
        <taxon>Bacteria</taxon>
        <taxon>Bacillati</taxon>
        <taxon>Actinomycetota</taxon>
        <taxon>Actinomycetes</taxon>
        <taxon>Streptosporangiales</taxon>
        <taxon>Nocardiopsidaceae</taxon>
        <taxon>Nocardiopsis</taxon>
    </lineage>
</organism>
<dbReference type="SUPFAM" id="SSF51197">
    <property type="entry name" value="Clavaminate synthase-like"/>
    <property type="match status" value="1"/>
</dbReference>
<comment type="caution">
    <text evidence="5">The sequence shown here is derived from an EMBL/GenBank/DDBJ whole genome shotgun (WGS) entry which is preliminary data.</text>
</comment>
<dbReference type="Proteomes" id="UP001432401">
    <property type="component" value="Unassembled WGS sequence"/>
</dbReference>
<dbReference type="Gene3D" id="2.60.120.650">
    <property type="entry name" value="Cupin"/>
    <property type="match status" value="1"/>
</dbReference>
<keyword evidence="3" id="KW-0408">Iron</keyword>
<keyword evidence="6" id="KW-1185">Reference proteome</keyword>
<reference evidence="5 6" key="1">
    <citation type="submission" date="2024-06" db="EMBL/GenBank/DDBJ databases">
        <authorList>
            <person name="Bataeva Y.V."/>
            <person name="Grigorian L.N."/>
            <person name="Solomentsev V.I."/>
        </authorList>
    </citation>
    <scope>NUCLEOTIDE SEQUENCE [LARGE SCALE GENOMIC DNA]</scope>
    <source>
        <strain evidence="6">SCPM-O-B-12605 (RCAM04882)</strain>
    </source>
</reference>
<dbReference type="InterPro" id="IPR003347">
    <property type="entry name" value="JmjC_dom"/>
</dbReference>
<evidence type="ECO:0000256" key="3">
    <source>
        <dbReference type="ARBA" id="ARBA00023004"/>
    </source>
</evidence>
<evidence type="ECO:0000256" key="2">
    <source>
        <dbReference type="ARBA" id="ARBA00022723"/>
    </source>
</evidence>
<evidence type="ECO:0000256" key="1">
    <source>
        <dbReference type="ARBA" id="ARBA00001954"/>
    </source>
</evidence>
<comment type="cofactor">
    <cofactor evidence="1">
        <name>Fe(2+)</name>
        <dbReference type="ChEBI" id="CHEBI:29033"/>
    </cofactor>
</comment>
<evidence type="ECO:0000259" key="4">
    <source>
        <dbReference type="PROSITE" id="PS51184"/>
    </source>
</evidence>
<dbReference type="SMART" id="SM00558">
    <property type="entry name" value="JmjC"/>
    <property type="match status" value="1"/>
</dbReference>
<name>A0ABV1ZPQ3_9ACTN</name>
<keyword evidence="2" id="KW-0479">Metal-binding</keyword>
<dbReference type="EMBL" id="JBEQNB010000002">
    <property type="protein sequence ID" value="MES0833105.1"/>
    <property type="molecule type" value="Genomic_DNA"/>
</dbReference>
<dbReference type="InterPro" id="IPR039994">
    <property type="entry name" value="NO66-like"/>
</dbReference>
<feature type="domain" description="JmjC" evidence="4">
    <location>
        <begin position="92"/>
        <end position="243"/>
    </location>
</feature>
<protein>
    <submittedName>
        <fullName evidence="5">Cupin domain-containing protein</fullName>
    </submittedName>
</protein>
<evidence type="ECO:0000313" key="6">
    <source>
        <dbReference type="Proteomes" id="UP001432401"/>
    </source>
</evidence>
<dbReference type="PANTHER" id="PTHR13096:SF8">
    <property type="entry name" value="RIBOSOMAL OXYGENASE 1"/>
    <property type="match status" value="1"/>
</dbReference>
<dbReference type="RefSeq" id="WP_352982734.1">
    <property type="nucleotide sequence ID" value="NZ_JBEQNA010000001.1"/>
</dbReference>
<dbReference type="PROSITE" id="PS51184">
    <property type="entry name" value="JMJC"/>
    <property type="match status" value="1"/>
</dbReference>
<accession>A0ABV1ZPQ3</accession>
<dbReference type="PANTHER" id="PTHR13096">
    <property type="entry name" value="MINA53 MYC INDUCED NUCLEAR ANTIGEN"/>
    <property type="match status" value="1"/>
</dbReference>
<proteinExistence type="predicted"/>
<sequence>MTADLISGRLGGDVFPAQVLGREHRRYPASEGQEDAFANLLTWPALNNLLATQRLDAPRMRLSAGELIDTSAYTRLRRYRRMADWNAPIPHLFHQQLREGATLVLDAIEEMHPPLRVVVTQLEAWLRTTIQVNAYASWTSRQGFGVHWDDHDVLILQVSGRKRWRIYGTTRLAPLHNDVEFSNEKPAEPIDEFVMEPGDILHVPRGCWHAVAASEGEPSLHLTCGLVTTTGADFLRWLTQQMVTHAAVRSDIPRRPEEYGPWTQSIAELISMKLKSPDVVDEYWGHLDVTDEPRPVFSLPDAVTGDLADDTVVRPASLRGSVTMDGAVVTYSAQGRRWRFPAKVGPMISHLHQEGESSVKELRELVPDASSSAVVKLLRTLMDDGALVCEVST</sequence>